<dbReference type="Proteomes" id="UP000235116">
    <property type="component" value="Chromosome"/>
</dbReference>
<reference evidence="7" key="1">
    <citation type="submission" date="2017-08" db="EMBL/GenBank/DDBJ databases">
        <title>Direct submision.</title>
        <authorList>
            <person name="Kim S.-J."/>
            <person name="Rhee S.-K."/>
        </authorList>
    </citation>
    <scope>NUCLEOTIDE SEQUENCE [LARGE SCALE GENOMIC DNA]</scope>
    <source>
        <strain evidence="7">GI5</strain>
    </source>
</reference>
<dbReference type="GO" id="GO:0017136">
    <property type="term" value="F:histone deacetylase activity, NAD-dependent"/>
    <property type="evidence" value="ECO:0007669"/>
    <property type="project" value="TreeGrafter"/>
</dbReference>
<dbReference type="Pfam" id="PF02146">
    <property type="entry name" value="SIR2"/>
    <property type="match status" value="1"/>
</dbReference>
<dbReference type="OrthoDB" id="9800582at2"/>
<dbReference type="RefSeq" id="WP_101896422.1">
    <property type="nucleotide sequence ID" value="NZ_CP022684.1"/>
</dbReference>
<dbReference type="Gene3D" id="3.40.50.1220">
    <property type="entry name" value="TPP-binding domain"/>
    <property type="match status" value="1"/>
</dbReference>
<dbReference type="InterPro" id="IPR003000">
    <property type="entry name" value="Sirtuin"/>
</dbReference>
<dbReference type="SUPFAM" id="SSF52467">
    <property type="entry name" value="DHS-like NAD/FAD-binding domain"/>
    <property type="match status" value="1"/>
</dbReference>
<evidence type="ECO:0000256" key="1">
    <source>
        <dbReference type="ARBA" id="ARBA00012928"/>
    </source>
</evidence>
<keyword evidence="2" id="KW-0808">Transferase</keyword>
<keyword evidence="7" id="KW-1185">Reference proteome</keyword>
<dbReference type="EMBL" id="CP022684">
    <property type="protein sequence ID" value="AUM15050.1"/>
    <property type="molecule type" value="Genomic_DNA"/>
</dbReference>
<evidence type="ECO:0000313" key="6">
    <source>
        <dbReference type="EMBL" id="AUM15050.1"/>
    </source>
</evidence>
<accession>A0A2K9LS28</accession>
<comment type="caution">
    <text evidence="4">Lacks conserved residue(s) required for the propagation of feature annotation.</text>
</comment>
<keyword evidence="3" id="KW-0520">NAD</keyword>
<dbReference type="InterPro" id="IPR050134">
    <property type="entry name" value="NAD-dep_sirtuin_deacylases"/>
</dbReference>
<dbReference type="Gene3D" id="3.30.1600.10">
    <property type="entry name" value="SIR2/SIRT2 'Small Domain"/>
    <property type="match status" value="1"/>
</dbReference>
<proteinExistence type="predicted"/>
<evidence type="ECO:0000313" key="7">
    <source>
        <dbReference type="Proteomes" id="UP000235116"/>
    </source>
</evidence>
<dbReference type="InterPro" id="IPR026590">
    <property type="entry name" value="Ssirtuin_cat_dom"/>
</dbReference>
<feature type="domain" description="Deacetylase sirtuin-type" evidence="5">
    <location>
        <begin position="1"/>
        <end position="226"/>
    </location>
</feature>
<evidence type="ECO:0000256" key="2">
    <source>
        <dbReference type="ARBA" id="ARBA00022679"/>
    </source>
</evidence>
<organism evidence="6 7">
    <name type="scientific">Ketobacter alkanivorans</name>
    <dbReference type="NCBI Taxonomy" id="1917421"/>
    <lineage>
        <taxon>Bacteria</taxon>
        <taxon>Pseudomonadati</taxon>
        <taxon>Pseudomonadota</taxon>
        <taxon>Gammaproteobacteria</taxon>
        <taxon>Pseudomonadales</taxon>
        <taxon>Ketobacteraceae</taxon>
        <taxon>Ketobacter</taxon>
    </lineage>
</organism>
<dbReference type="AlphaFoldDB" id="A0A2K9LS28"/>
<evidence type="ECO:0000256" key="4">
    <source>
        <dbReference type="PROSITE-ProRule" id="PRU00236"/>
    </source>
</evidence>
<protein>
    <recommendedName>
        <fullName evidence="1">protein acetyllysine N-acetyltransferase</fullName>
        <ecNumber evidence="1">2.3.1.286</ecNumber>
    </recommendedName>
</protein>
<dbReference type="PROSITE" id="PS50305">
    <property type="entry name" value="SIRTUIN"/>
    <property type="match status" value="1"/>
</dbReference>
<gene>
    <name evidence="6" type="ORF">Kalk_20870</name>
</gene>
<name>A0A2K9LS28_9GAMM</name>
<dbReference type="InterPro" id="IPR029035">
    <property type="entry name" value="DHS-like_NAD/FAD-binding_dom"/>
</dbReference>
<dbReference type="GO" id="GO:0070403">
    <property type="term" value="F:NAD+ binding"/>
    <property type="evidence" value="ECO:0007669"/>
    <property type="project" value="InterPro"/>
</dbReference>
<evidence type="ECO:0000259" key="5">
    <source>
        <dbReference type="PROSITE" id="PS50305"/>
    </source>
</evidence>
<dbReference type="PANTHER" id="PTHR11085:SF4">
    <property type="entry name" value="NAD-DEPENDENT PROTEIN DEACYLASE"/>
    <property type="match status" value="1"/>
</dbReference>
<dbReference type="KEGG" id="kak:Kalk_20870"/>
<sequence length="226" mass="25317">MYKVIVFSGAGISAESGLDTYRDENGLWSKYSHEEVASPEGWKADRNKVLEFWNSMRLKVVSAKPNLAHLALSEFESFCDVHIVTQNVDDLHERAGSTKVLHLHGEILKSRSSLDRNLVYDTAGKNINIGDRCEKGSQLRPHVVWFGEYVPLYESALELVKSADVIMVIGCSLEVYPAASLLSKRKKGSKLILIDPRAERGDYTVYRERATIGVPLAIHDLKNELS</sequence>
<evidence type="ECO:0000256" key="3">
    <source>
        <dbReference type="ARBA" id="ARBA00023027"/>
    </source>
</evidence>
<dbReference type="EC" id="2.3.1.286" evidence="1"/>
<dbReference type="InterPro" id="IPR026591">
    <property type="entry name" value="Sirtuin_cat_small_dom_sf"/>
</dbReference>
<dbReference type="PANTHER" id="PTHR11085">
    <property type="entry name" value="NAD-DEPENDENT PROTEIN DEACYLASE SIRTUIN-5, MITOCHONDRIAL-RELATED"/>
    <property type="match status" value="1"/>
</dbReference>